<dbReference type="Proteomes" id="UP001326110">
    <property type="component" value="Chromosome"/>
</dbReference>
<evidence type="ECO:0000313" key="2">
    <source>
        <dbReference type="Proteomes" id="UP001326110"/>
    </source>
</evidence>
<reference evidence="1 2" key="1">
    <citation type="submission" date="2023-11" db="EMBL/GenBank/DDBJ databases">
        <title>MicrobeMod: A computational toolkit for identifying prokaryotic methylation and restriction-modification with nanopore sequencing.</title>
        <authorList>
            <person name="Crits-Christoph A."/>
            <person name="Kang S.C."/>
            <person name="Lee H."/>
            <person name="Ostrov N."/>
        </authorList>
    </citation>
    <scope>NUCLEOTIDE SEQUENCE [LARGE SCALE GENOMIC DNA]</scope>
    <source>
        <strain evidence="1 2">ATCC 25935</strain>
    </source>
</reference>
<name>A0ABZ0Y4L1_9BURK</name>
<dbReference type="EMBL" id="CP140152">
    <property type="protein sequence ID" value="WQH06773.1"/>
    <property type="molecule type" value="Genomic_DNA"/>
</dbReference>
<dbReference type="InterPro" id="IPR016631">
    <property type="entry name" value="Regulatory_RpfE"/>
</dbReference>
<protein>
    <recommendedName>
        <fullName evidence="3">Phosphoglycerate mutase</fullName>
    </recommendedName>
</protein>
<gene>
    <name evidence="1" type="ORF">SR858_10725</name>
</gene>
<organism evidence="1 2">
    <name type="scientific">Duganella zoogloeoides</name>
    <dbReference type="NCBI Taxonomy" id="75659"/>
    <lineage>
        <taxon>Bacteria</taxon>
        <taxon>Pseudomonadati</taxon>
        <taxon>Pseudomonadota</taxon>
        <taxon>Betaproteobacteria</taxon>
        <taxon>Burkholderiales</taxon>
        <taxon>Oxalobacteraceae</taxon>
        <taxon>Telluria group</taxon>
        <taxon>Duganella</taxon>
    </lineage>
</organism>
<dbReference type="PIRSF" id="PIRSF015283">
    <property type="entry name" value="Regulatory_RpfE"/>
    <property type="match status" value="1"/>
</dbReference>
<accession>A0ABZ0Y4L1</accession>
<evidence type="ECO:0008006" key="3">
    <source>
        <dbReference type="Google" id="ProtNLM"/>
    </source>
</evidence>
<keyword evidence="2" id="KW-1185">Reference proteome</keyword>
<proteinExistence type="predicted"/>
<sequence length="349" mass="38143">MTDITLALPFALPPAEMAPHLLRALQAPALAALLGRHSQQQLHSFTQHSRVLPHEAWLARTLDLVPSPITFQTGAPLAGACMRGCGLSAQAAAGHWLILQPAHIQVSSTHPSLADPRALQLDEADARALYDAARPYFEELGKPLLFAAPGLWFVRADDWAELATASPDSVVNQNLGDWLPEGDRARDYRRLQNEIQMLWHQHPVNAAREARGLPSVNSYWCWGGSSNAAPASAPTLAVSGGPSWLQALAAPELRQASVDQLLARPGHSVAVVADLIAPGQASEWAEWIAALQHIDQHWCAPLLAALKDGRVGRVHLMLSHRESWLEVISTKMAQRKFWRQPNLNLLKQA</sequence>
<evidence type="ECO:0000313" key="1">
    <source>
        <dbReference type="EMBL" id="WQH06773.1"/>
    </source>
</evidence>
<dbReference type="RefSeq" id="WP_019920780.1">
    <property type="nucleotide sequence ID" value="NZ_CP140152.1"/>
</dbReference>